<sequence>MTEFLILLPLLIWAFLALFVYWESFRAINMAQKANYAVSDLISRQSDIDMNFVNGMQKSMEYLTGGAPVRMRITSFQWDATKKEYYVLFSKSPNNAVPPLTKTELAAMATERIPVMADRDSAVLVETEVGFTPTFFVLSNPARELGLFGLGTGSSYTFDNFVITRPRYARRVCLIEQPCPATL</sequence>
<reference evidence="1 2" key="1">
    <citation type="submission" date="2018-03" db="EMBL/GenBank/DDBJ databases">
        <title>Rhodobacter blasticus.</title>
        <authorList>
            <person name="Meyer T.E."/>
            <person name="Miller S."/>
            <person name="Lodha T."/>
            <person name="Gandham S."/>
            <person name="Chintalapati S."/>
            <person name="Chintalapati V.R."/>
        </authorList>
    </citation>
    <scope>NUCLEOTIDE SEQUENCE [LARGE SCALE GENOMIC DNA]</scope>
    <source>
        <strain evidence="1 2">DSM 2131</strain>
    </source>
</reference>
<evidence type="ECO:0008006" key="3">
    <source>
        <dbReference type="Google" id="ProtNLM"/>
    </source>
</evidence>
<dbReference type="AlphaFoldDB" id="A0A2T4J6N5"/>
<keyword evidence="2" id="KW-1185">Reference proteome</keyword>
<evidence type="ECO:0000313" key="1">
    <source>
        <dbReference type="EMBL" id="PTE13550.1"/>
    </source>
</evidence>
<dbReference type="Proteomes" id="UP000241362">
    <property type="component" value="Unassembled WGS sequence"/>
</dbReference>
<comment type="caution">
    <text evidence="1">The sequence shown here is derived from an EMBL/GenBank/DDBJ whole genome shotgun (WGS) entry which is preliminary data.</text>
</comment>
<proteinExistence type="predicted"/>
<name>A0A2T4J6N5_FUSBL</name>
<accession>A0A2T4J6N5</accession>
<dbReference type="EMBL" id="PZKE01000013">
    <property type="protein sequence ID" value="PTE13550.1"/>
    <property type="molecule type" value="Genomic_DNA"/>
</dbReference>
<evidence type="ECO:0000313" key="2">
    <source>
        <dbReference type="Proteomes" id="UP000241362"/>
    </source>
</evidence>
<gene>
    <name evidence="1" type="ORF">C5F44_13430</name>
</gene>
<organism evidence="1 2">
    <name type="scientific">Fuscovulum blasticum DSM 2131</name>
    <dbReference type="NCBI Taxonomy" id="1188250"/>
    <lineage>
        <taxon>Bacteria</taxon>
        <taxon>Pseudomonadati</taxon>
        <taxon>Pseudomonadota</taxon>
        <taxon>Alphaproteobacteria</taxon>
        <taxon>Rhodobacterales</taxon>
        <taxon>Paracoccaceae</taxon>
        <taxon>Pseudogemmobacter</taxon>
    </lineage>
</organism>
<protein>
    <recommendedName>
        <fullName evidence="3">TadE-like protein</fullName>
    </recommendedName>
</protein>